<feature type="compositionally biased region" description="Acidic residues" evidence="1">
    <location>
        <begin position="1"/>
        <end position="12"/>
    </location>
</feature>
<organism evidence="2">
    <name type="scientific">Anguilla anguilla</name>
    <name type="common">European freshwater eel</name>
    <name type="synonym">Muraena anguilla</name>
    <dbReference type="NCBI Taxonomy" id="7936"/>
    <lineage>
        <taxon>Eukaryota</taxon>
        <taxon>Metazoa</taxon>
        <taxon>Chordata</taxon>
        <taxon>Craniata</taxon>
        <taxon>Vertebrata</taxon>
        <taxon>Euteleostomi</taxon>
        <taxon>Actinopterygii</taxon>
        <taxon>Neopterygii</taxon>
        <taxon>Teleostei</taxon>
        <taxon>Anguilliformes</taxon>
        <taxon>Anguillidae</taxon>
        <taxon>Anguilla</taxon>
    </lineage>
</organism>
<reference evidence="2" key="2">
    <citation type="journal article" date="2015" name="Fish Shellfish Immunol.">
        <title>Early steps in the European eel (Anguilla anguilla)-Vibrio vulnificus interaction in the gills: Role of the RtxA13 toxin.</title>
        <authorList>
            <person name="Callol A."/>
            <person name="Pajuelo D."/>
            <person name="Ebbesson L."/>
            <person name="Teles M."/>
            <person name="MacKenzie S."/>
            <person name="Amaro C."/>
        </authorList>
    </citation>
    <scope>NUCLEOTIDE SEQUENCE</scope>
</reference>
<evidence type="ECO:0000313" key="2">
    <source>
        <dbReference type="EMBL" id="JAH25213.1"/>
    </source>
</evidence>
<dbReference type="AlphaFoldDB" id="A0A0E9RA37"/>
<reference evidence="2" key="1">
    <citation type="submission" date="2014-11" db="EMBL/GenBank/DDBJ databases">
        <authorList>
            <person name="Amaro Gonzalez C."/>
        </authorList>
    </citation>
    <scope>NUCLEOTIDE SEQUENCE</scope>
</reference>
<sequence>MSEESEDDDEDDSKSLCEEEERRSLRGLSVSNQEGTGPEEK</sequence>
<feature type="region of interest" description="Disordered" evidence="1">
    <location>
        <begin position="1"/>
        <end position="41"/>
    </location>
</feature>
<name>A0A0E9RA37_ANGAN</name>
<evidence type="ECO:0000256" key="1">
    <source>
        <dbReference type="SAM" id="MobiDB-lite"/>
    </source>
</evidence>
<dbReference type="EMBL" id="GBXM01083364">
    <property type="protein sequence ID" value="JAH25213.1"/>
    <property type="molecule type" value="Transcribed_RNA"/>
</dbReference>
<feature type="compositionally biased region" description="Basic and acidic residues" evidence="1">
    <location>
        <begin position="13"/>
        <end position="24"/>
    </location>
</feature>
<proteinExistence type="predicted"/>
<accession>A0A0E9RA37</accession>
<protein>
    <submittedName>
        <fullName evidence="2">Uncharacterized protein</fullName>
    </submittedName>
</protein>